<dbReference type="PANTHER" id="PTHR45527">
    <property type="entry name" value="NONRIBOSOMAL PEPTIDE SYNTHETASE"/>
    <property type="match status" value="1"/>
</dbReference>
<keyword evidence="9" id="KW-1185">Reference proteome</keyword>
<dbReference type="InterPro" id="IPR042099">
    <property type="entry name" value="ANL_N_sf"/>
</dbReference>
<gene>
    <name evidence="8" type="ORF">GCM10007304_09530</name>
</gene>
<dbReference type="GO" id="GO:0044550">
    <property type="term" value="P:secondary metabolite biosynthetic process"/>
    <property type="evidence" value="ECO:0007669"/>
    <property type="project" value="TreeGrafter"/>
</dbReference>
<dbReference type="InterPro" id="IPR010060">
    <property type="entry name" value="NRPS_synth"/>
</dbReference>
<feature type="domain" description="Carrier" evidence="7">
    <location>
        <begin position="4459"/>
        <end position="4536"/>
    </location>
</feature>
<feature type="domain" description="Carrier" evidence="7">
    <location>
        <begin position="5500"/>
        <end position="5577"/>
    </location>
</feature>
<dbReference type="InterPro" id="IPR025110">
    <property type="entry name" value="AMP-bd_C"/>
</dbReference>
<dbReference type="Gene3D" id="3.40.50.1820">
    <property type="entry name" value="alpha/beta hydrolase"/>
    <property type="match status" value="1"/>
</dbReference>
<dbReference type="InterPro" id="IPR001031">
    <property type="entry name" value="Thioesterase"/>
</dbReference>
<name>A0A917CU00_9NOCA</name>
<dbReference type="Proteomes" id="UP000654257">
    <property type="component" value="Unassembled WGS sequence"/>
</dbReference>
<reference evidence="8" key="2">
    <citation type="submission" date="2020-09" db="EMBL/GenBank/DDBJ databases">
        <authorList>
            <person name="Sun Q."/>
            <person name="Sedlacek I."/>
        </authorList>
    </citation>
    <scope>NUCLEOTIDE SEQUENCE</scope>
    <source>
        <strain evidence="8">CCM 7905</strain>
    </source>
</reference>
<dbReference type="FunFam" id="3.40.50.12780:FF:000012">
    <property type="entry name" value="Non-ribosomal peptide synthetase"/>
    <property type="match status" value="1"/>
</dbReference>
<dbReference type="InterPro" id="IPR023213">
    <property type="entry name" value="CAT-like_dom_sf"/>
</dbReference>
<dbReference type="GO" id="GO:0005737">
    <property type="term" value="C:cytoplasm"/>
    <property type="evidence" value="ECO:0007669"/>
    <property type="project" value="TreeGrafter"/>
</dbReference>
<dbReference type="GO" id="GO:0031177">
    <property type="term" value="F:phosphopantetheine binding"/>
    <property type="evidence" value="ECO:0007669"/>
    <property type="project" value="InterPro"/>
</dbReference>
<dbReference type="SUPFAM" id="SSF47336">
    <property type="entry name" value="ACP-like"/>
    <property type="match status" value="5"/>
</dbReference>
<dbReference type="CDD" id="cd17646">
    <property type="entry name" value="A_NRPS_AB3403-like"/>
    <property type="match status" value="1"/>
</dbReference>
<dbReference type="Pfam" id="PF00501">
    <property type="entry name" value="AMP-binding"/>
    <property type="match status" value="5"/>
</dbReference>
<evidence type="ECO:0000259" key="7">
    <source>
        <dbReference type="PROSITE" id="PS50075"/>
    </source>
</evidence>
<dbReference type="FunFam" id="3.40.50.980:FF:000001">
    <property type="entry name" value="Non-ribosomal peptide synthetase"/>
    <property type="match status" value="1"/>
</dbReference>
<dbReference type="PANTHER" id="PTHR45527:SF1">
    <property type="entry name" value="FATTY ACID SYNTHASE"/>
    <property type="match status" value="1"/>
</dbReference>
<keyword evidence="3" id="KW-0597">Phosphoprotein</keyword>
<dbReference type="SMART" id="SM00823">
    <property type="entry name" value="PKS_PP"/>
    <property type="match status" value="5"/>
</dbReference>
<feature type="compositionally biased region" description="Basic and acidic residues" evidence="6">
    <location>
        <begin position="4751"/>
        <end position="4761"/>
    </location>
</feature>
<dbReference type="InterPro" id="IPR020802">
    <property type="entry name" value="TesA-like"/>
</dbReference>
<keyword evidence="4" id="KW-0677">Repeat</keyword>
<dbReference type="PROSITE" id="PS50075">
    <property type="entry name" value="CARRIER"/>
    <property type="match status" value="5"/>
</dbReference>
<feature type="domain" description="Carrier" evidence="7">
    <location>
        <begin position="920"/>
        <end position="995"/>
    </location>
</feature>
<evidence type="ECO:0000256" key="4">
    <source>
        <dbReference type="ARBA" id="ARBA00022737"/>
    </source>
</evidence>
<reference evidence="8" key="1">
    <citation type="journal article" date="2014" name="Int. J. Syst. Evol. Microbiol.">
        <title>Complete genome sequence of Corynebacterium casei LMG S-19264T (=DSM 44701T), isolated from a smear-ripened cheese.</title>
        <authorList>
            <consortium name="US DOE Joint Genome Institute (JGI-PGF)"/>
            <person name="Walter F."/>
            <person name="Albersmeier A."/>
            <person name="Kalinowski J."/>
            <person name="Ruckert C."/>
        </authorList>
    </citation>
    <scope>NUCLEOTIDE SEQUENCE</scope>
    <source>
        <strain evidence="8">CCM 7905</strain>
    </source>
</reference>
<dbReference type="PROSITE" id="PS00012">
    <property type="entry name" value="PHOSPHOPANTETHEINE"/>
    <property type="match status" value="4"/>
</dbReference>
<protein>
    <recommendedName>
        <fullName evidence="7">Carrier domain-containing protein</fullName>
    </recommendedName>
</protein>
<dbReference type="Pfam" id="PF00668">
    <property type="entry name" value="Condensation"/>
    <property type="match status" value="6"/>
</dbReference>
<dbReference type="Gene3D" id="2.30.38.10">
    <property type="entry name" value="Luciferase, Domain 3"/>
    <property type="match status" value="1"/>
</dbReference>
<dbReference type="InterPro" id="IPR045851">
    <property type="entry name" value="AMP-bd_C_sf"/>
</dbReference>
<dbReference type="Pfam" id="PF00975">
    <property type="entry name" value="Thioesterase"/>
    <property type="match status" value="1"/>
</dbReference>
<evidence type="ECO:0000256" key="5">
    <source>
        <dbReference type="ARBA" id="ARBA00023194"/>
    </source>
</evidence>
<dbReference type="PROSITE" id="PS00455">
    <property type="entry name" value="AMP_BINDING"/>
    <property type="match status" value="5"/>
</dbReference>
<dbReference type="CDD" id="cd19540">
    <property type="entry name" value="LCL_NRPS-like"/>
    <property type="match status" value="3"/>
</dbReference>
<dbReference type="NCBIfam" id="TIGR01720">
    <property type="entry name" value="NRPS-para261"/>
    <property type="match status" value="1"/>
</dbReference>
<dbReference type="InterPro" id="IPR020806">
    <property type="entry name" value="PKS_PP-bd"/>
</dbReference>
<sequence length="5836" mass="625146">MIDPSVPRDIVPLSAAQRSLWLAQQLAPETAFTVALYLDIEGLAGIDSLLQTMYTAGAEHGLAYVRIVDVRGDPMITLDMDAPYEIDVIDLRDHIDNVALAHEWMTRDFTTPVVLHDTLLLRGALLRLTDDRTFLYFRSHHLVLDGFGAFTLINRMADMHSGRELSGPPPDATDIVGLHSIEAKYADSDRHARDLAHWRGALADVAGPSTFSTRPPTAPAQPRAMRVPWLGSAELSDVDSAALIAAFALYLSAVTDSPRVVVGLPVSGRTTAFLRGTGGMLANVLPIEVVVSQSDTITQLVRQVRLAVTTALRHQRFQDWDRVVDVELRTFGVFFGPVINVMPFVAPLDFGAVRAPVHILSSGPVHDIAVNVYPGTDPHLDIQWNPSRYTESEIALHGNRLTRIMDAVLVDDGTTTVRQVEVHDGTNRPVPRHGGRAAPAQTLRDLLRTTVDANPSAIALISGSETLDFTELDHRSNRLARRLIAGGAGSDTVVALALPRSIDYLVSMWAVTKTGAAFLPLDPDQPAERLGRIIAELSVTQGITLSSEVADAHDEVHWTGPSADASTDSIHVPIAVDHVAYLIYTSGSTGRPKGVAVTHRGLASFVAAQQTRLGTPPTGARVLAVASPTFDASIAEVLLALSMSAPLVVTPPSVYAGEPLRRFIADNDITHAILTPTTLESMNPAGLDTLQTVISVGEQCTPDVTRRYAQGRSLYNDYGPTETTIWATGTSRLEPGAPVTIGAPIAGTTARVLDSHLRDAPVGAVGELYVAGAGLARGYAGQTGITSTRFVAAADGTRVYRTGDRVRWNLSGELDFLGRTDSQIKIRGRRIELGEIDDALRGQPGVTSAVTVVRDGGTLAAFVTGEVDTDELGRALSQILPAYMVPDVITALAELPTTASGKIDRRALPTTVTTTAVYRDPVSDVERTVAAVFAEVLGARGSVGRDDDFFALGGDSIVSIRLVTVLAERGLRLSARDIFENRTVARIAHAARAAEDHEEGLDELPGGGVGSIDPTPIVRRMIQRPGSFDRFSQSMLLELPVGIDRSTIVEVVGAVVDTHDMLRSRLYRGADGARAFEASAPGSVDVDAVLECIDSGNRTATTELDRVVGLLDPATGSVLRLLWFAAPDGAGQLLVVVHHIAVDGVSWRILVADLVRAWSNVSAGRPAAVPPVATSMRRWARGLHEIAVRTDIAAQQPMWRRIVEGGDPALGSRHLDPARDLAVATKHLELALDDRATDALVRRGPAVFHGHAHDALVAALAMAVTVWRRRRGVEAPTTAIRMEGHGREDSVLPGADTSRTVGWFTTVYPMRVDLTDIDIDSAMDGAPAAGAAIRAAKEAVAEIPDGGIGYGILDLGLTEPQIALNYLGRVSSSDLPEGAGWRPIARFGDLVATPDADMPADSVIGIDAVVEDGRLTARVGYLDTLLERTDAEELVDLWRCALLGLAAHIDSDDAGGHTPSDFPLIRLSQNAVDDIVSRYPSTADVWPLAPLQSGLMFHALLAQSTADLYIVESVVELVGVVDTARLHRAAQTVLDRHANLRAAFVTTADGGVAQVVVEGVTVPWREIDLSSERHPENAFARSADARRSEPVDITAPPLIGFTLVTMAPDRWRLVITNHHILLDGWSMPLLLNDLLTCYGQAGAAEPTPRPFRDYLEWVAAVDTTAGLDAWTAALRGVDVPSRIARAAAGSGTSGERLFDLDQVTTARISHAARSIGVTLNTMVTFAWGVVLGTHTGGRDVVFGATVSGRPPELDGAGSMIGLFINTIPVRVGYDPAETVDIAVTRLQAEQAALLPHHHVELSAIAAAVGPGVDFDTTVAFESYPVDRDAMTASLDRQGGPTVAGVDVVDATHYPLSLSVTVDGRIRVRATYLTGVFDRTAVDRIGGQFLRVLDAMGRDPRGRIGDIDILGARDRELIESTWNDTARPLPPTTLSDLFRLQVARTPDAVALTLGRDHLTYQELHRRTKSLASRLADLGVGPETAVAVAMDRSFELIVSIYAILEAGGHYVPIDPDHSVERAAAILTESAAILGLTVTASAASLPQTVAWVAVDETVPTPDVEWSSPARPEHLAYVLFTSGSTGRPKGVAVTHAAITDQLRWRSSYLTLGPDDVVVQKTPVTFDVSTWELFLPLQVGARLVLAEPGGHRDPRYLVDLVRTQQVTAVHFVPSMLSAFAEEPGASECVSLRHILASGESLTADVARRARSIGAARVHNLYGPTEAAIDVTAHRVTSDDRLSVPIGRPVWNCTAAVLDDRLRTTPVGVVGELYLSGTQLARGYVGRRSATAERFVAAPGGSRMYRTGDLVRWSASGELEYAGRSDDQVKLRGQRIEPGEVDAALLTHRSVRRAATVVHEGEHLIAYVTGESIDRSDLMHAVAQRLPRFMVPSTIVVLDAMPVTDSGKLDRRALPAPVFSAATFRPPVTPEERLVADAVADVLGTTGPVGRDDDFFLLGGNSIGATTLASRLRTAFGVEVSVRTVFDAPTVSALARAIGETGGTPTRPALTPHTRPDRIPLSFAQQRMWFLNRFDRSTNAYVMPIVLRVDGALNVPALEAAVMDVLERHEVLRTIYPHSDGAPQQRILAADDITPPVAATVDDIGDVVAAARFDVTQDIPVRIHLTRIADQQMLVVLLHHIAADGWSLAPLTRDILLAYAARADGEAPSWSPLPVQYADYALWQYELLGEGDSPSSLAATQSAYWRARLAGLDAALDLPTDRARPARPTHRSDKVTFTVDGDTTTALRTVSAARRATLFMALHAALAVTLARWTSRDDIAVGTPVAGRNESATADLVGMFVNTLVLRTKIDLGAAFTDVLGLGRDTCLDAYAHADIPFERLVDELDVARTTSYHPLVQVMVAFQNPVAPALEVPGTSVTPVDVGSAPAHFDLVLDVTDNESDGLAASLTYATDLFDRASALRFVDHLGRILTAVAADPTAVVGDIELTDPGDVSRSGLPAVSPKTLRDLIADAVATKSAEPAVITDDVVLTYAELDARSDRLARVLGERGAGPDTVVALALPRSVDYVVALWATAKAGAAFLPLDPAQPLDRLRHILAESGALLGITTAEQSLPALDWLDWLDVYAVPNSTQPPITEHLHVDNLAYVIYTSGSTGTPKGVAITHRGLHNAVADQRDRCGDGADARVVTVAATTFDASIAEFLVALSMAAPLIVTPPSVYGGAELESFMRRHQVTHALVTPRVLESMDPQHLPALRSLISGGEACPPTVVRDWAPNRTLFNDYGPTESTIWAATSGPLAADDAVTIGTPVRGLRARVLDRRLNPVPLGVTGELYLVGDQLARGYLGNTARTAERFVASPGGVRMYRTGDLVRWTEQGRLIYLGRSDFQVKLRGLRIELTEIDAALRSEPAVRQSVTTVQNEQHLVSYVVGDGIDTDALMAALAARLPRYMVPTRIVDLPRLPLTTSGKLDRRALPVPVFAPTSFRAPITATERAIASCIGEVVHTTDPIGLDDEFFALGGNSLTATGLVARLNARLGTDVPVRAVFDAPRVVDLASFVDTAANRSDRTPLAAVERPDIVPLSYAQQRMWFLNRFDSGTTTYAIPLALRLTGVLDRTALDAAVGDVVERHEVLRTVYPESDGSPYQVISASDPVRIIAVPDGRIHHFVSAPFDVRSDIPIRVGVVESGENERILIVALHHIAADGWSMAPLTRDIVTAYSARAAGTVPEFPPLPVQYADFAVWQRDSLGRPDDPRSMLGRQLAYWTDHLTDLPAVLDLPTDRPRPAVASRSGDRVQFRIDGDTTSALRTLAARHRASLFMVVRTAFAVALSRWSGSVDIAIGTAVAGRTDPALDDLVGMFVNTVVLRTVVDPMRSFDDTLSDDREDTLRAFERTDLPFDVLVEELDVVRSTAHHPLVQVMLAFQNTTPARLEMPGLTVEPIDLGSAPAVADLILDVTETADGLDASVTYAVDLFDRATIERFAALVVRVLTSVAAQPSDAVGSIDVLEPGERADLLGRTGGTAMPPRPLRDILADAVATDPSGLAVITDDSTLTYAELDECSDRLARVLLGRGAAPDVVVALALPRSVDYLVALWAVTKTGAAFLPLDPTHPLDRLRHIVTESGAVLGVATDGNALPHLDWVHPGALPDDVPAAPAPAHVDNLAYVIYTSGSTGTPKGVAVTHRGLHNALADHRLERGSDPRVLAVSSPTFDASVGEVLIAAALAAPLVIAPPTVFGGDALTAFLEGHRVTHAMLTPRALESLDRTRLGGLRIVLSVGEACPPDLAAAWAPNRLLYNEYGPSETTIWATSAGPMTADGTVTIGRPLRGQYAWVLDSRFAPVPVGVVGELYLTGDQLARGYIGNPARTAERFVAAPGGARMYRSGDLVRWNTRGELVYLGRSDFQVKLRGLRIELDEIDSALCLHPTIRQSVTVVTDDHLVSYVVGHGIDTGIGIDIDSVATLVASRVPRYMVPDRIVELDQLPLTTSGKVDRRALPAPAVVPAEFRPPVTAAEVAVATAIADVLSVDVERIGLGDNFFALGGNSLSATRVVSRLSAAVDADVSVRAVFEASDVASLASLVEQAPSSGRIPLAAMDRPDRPPLSFAQSRMWFLNRFDRSAASYTIPVALRLTGELDVAALKSAIDDAVERHDVLRTVYPEFDGVPYQKVLPAQSVPLTPILVSESDVATAMAEFATAAFDVTTDTPMRVMLLSTSASDHVIVIVVHHIAADGWSMAPLTRDVIAAYTARAAGTAPSFLPLPVQYIDYAMWQRAVVGERAEQQLDYWKTRLAGVPDALDLPTDRPRTDRPTRRSGRVPVVLGPGLTARLRAFAAEREATLFMVLQTALAVTLARWSGTDDITVGIPTAGRGDPLLDDLVGMFVNTVAVRTEVRPAQTFSELVRRSRTDASADMGHADIPFEQVVEALDPIRSTAHHPVFQVLLAFQNTTPPELELPGLTIAPVHADTGVTQFDLTLDLTDRPDAATLDGAITYARDLFDAATIDRLVDMFVRIVEGAVAEPDRPVGDIDLLDAAQRRAVLDRTGGAHRAPTTLPAILTALADEIPDAVAIVDGDRNVSYAELSRRSDRLARALLSAGAGPDIVVASALTRSVESMVALWAVTKAGAALLPVDPRFPSARIESMLAESDALLGLTTTAERPDESDFWWCLDDRDALARLNEIEDGPLADDELPAPLHPDNLAYVLFTSGSTGRPKGVAVTHAGLENAVAHHRSRWDRPEDPRVAGLAPTTFDTSIGELILVVGLRGTLVIAPPAVYGGDELSVVLRRHRVTHALITPRALATVDPDGLDHLEHVISVGEACPPELVSMWAPSQRMYNDYGPTETTVWATASGPMTAGEPVTIGSAVRGVRTLVLDRRLHPVPVGVTGELYLSGPQLARGYLGRHALTAERFVAEANGVGGSRMYRTGDLVRWDEDGELIYLGRSDFQVKVRGQRIELGEIDSALLAQEGVDTAATIVHHDASVGDRLVSYVSATNGSLDTSALLRGVADTVPQYMVPTQIIEVDALPLTTSGKLDRRRLPAPVVVPAVFRAPVTATERAVADAVAEVLGLDRADVGLDDDFFALGGNSLAATRLAAQITRSTSIDAPLRTIFTRGTVEAIAAQIDTTTSTAWETVVALDAGGDGAPVFCIHPMLGLAWPYVELASRIGEGRTVFGVHSPALTDDEFDPNTMSALLTRYVDEIRKVHPSGPFHLLGWSIGGVLAQAIAERMAADGHGADIVSLTMLDPVHSITPGDEIKTRQFHSLYGDAAAENPSVMPIDSVRDIWQSMGGDALPVSDEQALRVTRAMLRIHALVDVHEPRPWNGPVLLVDSDVTTAELSRVSDFWAPYCDGPTTTASVPSRHGDMMTARAVDHIAPHVLRWIEERD</sequence>
<organism evidence="8 9">
    <name type="scientific">Rhodococcoides trifolii</name>
    <dbReference type="NCBI Taxonomy" id="908250"/>
    <lineage>
        <taxon>Bacteria</taxon>
        <taxon>Bacillati</taxon>
        <taxon>Actinomycetota</taxon>
        <taxon>Actinomycetes</taxon>
        <taxon>Mycobacteriales</taxon>
        <taxon>Nocardiaceae</taxon>
        <taxon>Rhodococcoides</taxon>
    </lineage>
</organism>
<evidence type="ECO:0000256" key="6">
    <source>
        <dbReference type="SAM" id="MobiDB-lite"/>
    </source>
</evidence>
<dbReference type="SUPFAM" id="SSF56801">
    <property type="entry name" value="Acetyl-CoA synthetase-like"/>
    <property type="match status" value="5"/>
</dbReference>
<evidence type="ECO:0000313" key="9">
    <source>
        <dbReference type="Proteomes" id="UP000654257"/>
    </source>
</evidence>
<dbReference type="Gene3D" id="3.30.559.10">
    <property type="entry name" value="Chloramphenicol acetyltransferase-like domain"/>
    <property type="match status" value="6"/>
</dbReference>
<dbReference type="GO" id="GO:0017000">
    <property type="term" value="P:antibiotic biosynthetic process"/>
    <property type="evidence" value="ECO:0007669"/>
    <property type="project" value="UniProtKB-KW"/>
</dbReference>
<dbReference type="NCBIfam" id="NF003417">
    <property type="entry name" value="PRK04813.1"/>
    <property type="match status" value="5"/>
</dbReference>
<dbReference type="InterPro" id="IPR006162">
    <property type="entry name" value="Ppantetheine_attach_site"/>
</dbReference>
<dbReference type="CDD" id="cd05930">
    <property type="entry name" value="A_NRPS"/>
    <property type="match status" value="3"/>
</dbReference>
<dbReference type="Gene3D" id="3.40.50.980">
    <property type="match status" value="2"/>
</dbReference>
<dbReference type="Gene3D" id="3.40.50.12780">
    <property type="entry name" value="N-terminal domain of ligase-like"/>
    <property type="match status" value="4"/>
</dbReference>
<comment type="caution">
    <text evidence="8">The sequence shown here is derived from an EMBL/GenBank/DDBJ whole genome shotgun (WGS) entry which is preliminary data.</text>
</comment>
<dbReference type="CDD" id="cd19543">
    <property type="entry name" value="DCL_NRPS"/>
    <property type="match status" value="1"/>
</dbReference>
<keyword evidence="2" id="KW-0596">Phosphopantetheine</keyword>
<dbReference type="Gene3D" id="1.10.1200.10">
    <property type="entry name" value="ACP-like"/>
    <property type="match status" value="4"/>
</dbReference>
<dbReference type="InterPro" id="IPR010071">
    <property type="entry name" value="AA_adenyl_dom"/>
</dbReference>
<feature type="region of interest" description="Disordered" evidence="6">
    <location>
        <begin position="4748"/>
        <end position="4767"/>
    </location>
</feature>
<dbReference type="NCBIfam" id="TIGR01733">
    <property type="entry name" value="AA-adenyl-dom"/>
    <property type="match status" value="5"/>
</dbReference>
<dbReference type="InterPro" id="IPR020845">
    <property type="entry name" value="AMP-binding_CS"/>
</dbReference>
<dbReference type="InterPro" id="IPR009081">
    <property type="entry name" value="PP-bd_ACP"/>
</dbReference>
<evidence type="ECO:0000256" key="3">
    <source>
        <dbReference type="ARBA" id="ARBA00022553"/>
    </source>
</evidence>
<dbReference type="SUPFAM" id="SSF52777">
    <property type="entry name" value="CoA-dependent acyltransferases"/>
    <property type="match status" value="12"/>
</dbReference>
<feature type="domain" description="Carrier" evidence="7">
    <location>
        <begin position="3439"/>
        <end position="3515"/>
    </location>
</feature>
<dbReference type="GO" id="GO:0008610">
    <property type="term" value="P:lipid biosynthetic process"/>
    <property type="evidence" value="ECO:0007669"/>
    <property type="project" value="UniProtKB-ARBA"/>
</dbReference>
<dbReference type="InterPro" id="IPR000873">
    <property type="entry name" value="AMP-dep_synth/lig_dom"/>
</dbReference>
<comment type="cofactor">
    <cofactor evidence="1">
        <name>pantetheine 4'-phosphate</name>
        <dbReference type="ChEBI" id="CHEBI:47942"/>
    </cofactor>
</comment>
<dbReference type="InterPro" id="IPR029058">
    <property type="entry name" value="AB_hydrolase_fold"/>
</dbReference>
<dbReference type="Pfam" id="PF00550">
    <property type="entry name" value="PP-binding"/>
    <property type="match status" value="5"/>
</dbReference>
<dbReference type="RefSeq" id="WP_188543502.1">
    <property type="nucleotide sequence ID" value="NZ_BMCU01000001.1"/>
</dbReference>
<keyword evidence="5" id="KW-0045">Antibiotic biosynthesis</keyword>
<dbReference type="InterPro" id="IPR036736">
    <property type="entry name" value="ACP-like_sf"/>
</dbReference>
<evidence type="ECO:0000313" key="8">
    <source>
        <dbReference type="EMBL" id="GGF97707.1"/>
    </source>
</evidence>
<evidence type="ECO:0000256" key="2">
    <source>
        <dbReference type="ARBA" id="ARBA00022450"/>
    </source>
</evidence>
<dbReference type="SUPFAM" id="SSF53474">
    <property type="entry name" value="alpha/beta-Hydrolases"/>
    <property type="match status" value="1"/>
</dbReference>
<dbReference type="EMBL" id="BMCU01000001">
    <property type="protein sequence ID" value="GGF97707.1"/>
    <property type="molecule type" value="Genomic_DNA"/>
</dbReference>
<dbReference type="GO" id="GO:0043041">
    <property type="term" value="P:amino acid activation for nonribosomal peptide biosynthetic process"/>
    <property type="evidence" value="ECO:0007669"/>
    <property type="project" value="TreeGrafter"/>
</dbReference>
<feature type="domain" description="Carrier" evidence="7">
    <location>
        <begin position="2420"/>
        <end position="2496"/>
    </location>
</feature>
<dbReference type="Pfam" id="PF13193">
    <property type="entry name" value="AMP-binding_C"/>
    <property type="match status" value="3"/>
</dbReference>
<dbReference type="GO" id="GO:0003824">
    <property type="term" value="F:catalytic activity"/>
    <property type="evidence" value="ECO:0007669"/>
    <property type="project" value="InterPro"/>
</dbReference>
<dbReference type="InterPro" id="IPR001242">
    <property type="entry name" value="Condensation_dom"/>
</dbReference>
<accession>A0A917CU00</accession>
<proteinExistence type="predicted"/>
<evidence type="ECO:0000256" key="1">
    <source>
        <dbReference type="ARBA" id="ARBA00001957"/>
    </source>
</evidence>
<dbReference type="SMART" id="SM00824">
    <property type="entry name" value="PKS_TE"/>
    <property type="match status" value="1"/>
</dbReference>
<dbReference type="Gene3D" id="3.30.300.30">
    <property type="match status" value="5"/>
</dbReference>
<dbReference type="Gene3D" id="3.30.559.30">
    <property type="entry name" value="Nonribosomal peptide synthetase, condensation domain"/>
    <property type="match status" value="6"/>
</dbReference>